<dbReference type="PROSITE" id="PS50082">
    <property type="entry name" value="WD_REPEATS_2"/>
    <property type="match status" value="2"/>
</dbReference>
<sequence length="396" mass="41857">MAQTWSGGHSAPVLCIQSAGGGEALLASGAEGGEVTLWSQEGIPVAQLRLAGEEDVTCTAFSPAAPGLLYVSHGDAVSVLDPRNLKEPVEHLSGIGEDEINGLSFNDTGAMLAAGDDSGAVRIVEVQSGKVVRTLRRHTNICSSVAFRPQRPQSLVTAGLDMQVLLWSLQKARPLWAVSLQQEQQEQPGKLFNPPLAHCVSVASCGNVFAAAAEDGRLHLMRVGAGSRLEQQGALQAHSQGASQAHFLSFLSHPYWLVSGGNDGVVALWDVSAEGLPPEAKTSNSSRPAASRRKARGRQRAKQQQAKARPQGSEQEEQEEQEEEEKEGEASGGSVCADSGESVCADSGTEKKKGPAVSFTHLDKINWVCPALLQGKPSILVADQSTDLYVYPLTAL</sequence>
<dbReference type="RefSeq" id="XP_012689721.2">
    <property type="nucleotide sequence ID" value="XM_012834267.3"/>
</dbReference>
<evidence type="ECO:0000313" key="7">
    <source>
        <dbReference type="RefSeq" id="XP_012689721.2"/>
    </source>
</evidence>
<gene>
    <name evidence="7 8" type="primary">wdr53</name>
</gene>
<protein>
    <submittedName>
        <fullName evidence="7 8">WD repeat-containing protein 53</fullName>
    </submittedName>
</protein>
<feature type="region of interest" description="Disordered" evidence="4">
    <location>
        <begin position="276"/>
        <end position="355"/>
    </location>
</feature>
<dbReference type="KEGG" id="char:105906155"/>
<feature type="domain" description="Anaphase-promoting complex subunit 4-like WD40" evidence="5">
    <location>
        <begin position="97"/>
        <end position="141"/>
    </location>
</feature>
<dbReference type="RefSeq" id="XP_031440152.1">
    <property type="nucleotide sequence ID" value="XM_031584292.2"/>
</dbReference>
<evidence type="ECO:0000313" key="6">
    <source>
        <dbReference type="Proteomes" id="UP000515152"/>
    </source>
</evidence>
<feature type="repeat" description="WD" evidence="3">
    <location>
        <begin position="135"/>
        <end position="177"/>
    </location>
</feature>
<dbReference type="InterPro" id="IPR042453">
    <property type="entry name" value="WDR53"/>
</dbReference>
<keyword evidence="6" id="KW-1185">Reference proteome</keyword>
<dbReference type="InterPro" id="IPR019775">
    <property type="entry name" value="WD40_repeat_CS"/>
</dbReference>
<dbReference type="OrthoDB" id="2161379at2759"/>
<proteinExistence type="predicted"/>
<dbReference type="GeneTree" id="ENSGT00390000011073"/>
<evidence type="ECO:0000256" key="2">
    <source>
        <dbReference type="ARBA" id="ARBA00022737"/>
    </source>
</evidence>
<reference evidence="7 8" key="1">
    <citation type="submission" date="2025-04" db="UniProtKB">
        <authorList>
            <consortium name="RefSeq"/>
        </authorList>
    </citation>
    <scope>IDENTIFICATION</scope>
</reference>
<dbReference type="AlphaFoldDB" id="A0A6P8GXD7"/>
<keyword evidence="1 3" id="KW-0853">WD repeat</keyword>
<dbReference type="Pfam" id="PF00400">
    <property type="entry name" value="WD40"/>
    <property type="match status" value="1"/>
</dbReference>
<dbReference type="GeneID" id="105906155"/>
<dbReference type="Gene3D" id="2.130.10.10">
    <property type="entry name" value="YVTN repeat-like/Quinoprotein amine dehydrogenase"/>
    <property type="match status" value="2"/>
</dbReference>
<dbReference type="SUPFAM" id="SSF50978">
    <property type="entry name" value="WD40 repeat-like"/>
    <property type="match status" value="1"/>
</dbReference>
<dbReference type="SMART" id="SM00320">
    <property type="entry name" value="WD40"/>
    <property type="match status" value="6"/>
</dbReference>
<feature type="compositionally biased region" description="Basic residues" evidence="4">
    <location>
        <begin position="290"/>
        <end position="301"/>
    </location>
</feature>
<dbReference type="Proteomes" id="UP000515152">
    <property type="component" value="Chromosome 17"/>
</dbReference>
<dbReference type="CTD" id="348793"/>
<dbReference type="PANTHER" id="PTHR44666:SF1">
    <property type="entry name" value="WD REPEAT-CONTAINING PROTEIN 53"/>
    <property type="match status" value="1"/>
</dbReference>
<dbReference type="InterPro" id="IPR001680">
    <property type="entry name" value="WD40_rpt"/>
</dbReference>
<evidence type="ECO:0000259" key="5">
    <source>
        <dbReference type="Pfam" id="PF12894"/>
    </source>
</evidence>
<dbReference type="InterPro" id="IPR015943">
    <property type="entry name" value="WD40/YVTN_repeat-like_dom_sf"/>
</dbReference>
<feature type="compositionally biased region" description="Acidic residues" evidence="4">
    <location>
        <begin position="314"/>
        <end position="327"/>
    </location>
</feature>
<keyword evidence="2" id="KW-0677">Repeat</keyword>
<dbReference type="Pfam" id="PF12894">
    <property type="entry name" value="ANAPC4_WD40"/>
    <property type="match status" value="1"/>
</dbReference>
<dbReference type="InterPro" id="IPR024977">
    <property type="entry name" value="Apc4-like_WD40_dom"/>
</dbReference>
<dbReference type="PANTHER" id="PTHR44666">
    <property type="entry name" value="WD REPEAT-CONTAINING PROTEIN 53"/>
    <property type="match status" value="1"/>
</dbReference>
<dbReference type="PROSITE" id="PS00678">
    <property type="entry name" value="WD_REPEATS_1"/>
    <property type="match status" value="1"/>
</dbReference>
<dbReference type="InterPro" id="IPR036322">
    <property type="entry name" value="WD40_repeat_dom_sf"/>
</dbReference>
<feature type="compositionally biased region" description="Low complexity" evidence="4">
    <location>
        <begin position="302"/>
        <end position="313"/>
    </location>
</feature>
<evidence type="ECO:0000313" key="8">
    <source>
        <dbReference type="RefSeq" id="XP_031440152.1"/>
    </source>
</evidence>
<evidence type="ECO:0000256" key="4">
    <source>
        <dbReference type="SAM" id="MobiDB-lite"/>
    </source>
</evidence>
<organism evidence="6 8">
    <name type="scientific">Clupea harengus</name>
    <name type="common">Atlantic herring</name>
    <dbReference type="NCBI Taxonomy" id="7950"/>
    <lineage>
        <taxon>Eukaryota</taxon>
        <taxon>Metazoa</taxon>
        <taxon>Chordata</taxon>
        <taxon>Craniata</taxon>
        <taxon>Vertebrata</taxon>
        <taxon>Euteleostomi</taxon>
        <taxon>Actinopterygii</taxon>
        <taxon>Neopterygii</taxon>
        <taxon>Teleostei</taxon>
        <taxon>Clupei</taxon>
        <taxon>Clupeiformes</taxon>
        <taxon>Clupeoidei</taxon>
        <taxon>Clupeidae</taxon>
        <taxon>Clupea</taxon>
    </lineage>
</organism>
<feature type="repeat" description="WD" evidence="3">
    <location>
        <begin position="257"/>
        <end position="272"/>
    </location>
</feature>
<name>A0A6P8GXD7_CLUHA</name>
<evidence type="ECO:0000256" key="1">
    <source>
        <dbReference type="ARBA" id="ARBA00022574"/>
    </source>
</evidence>
<evidence type="ECO:0000256" key="3">
    <source>
        <dbReference type="PROSITE-ProRule" id="PRU00221"/>
    </source>
</evidence>
<accession>A0A6P8GXD7</accession>